<accession>A0A1X7VS30</accession>
<sequence>MFIGLMPSQWRRKRELEDRERERRNKEGMTERDREAKYTCCHTVNVLQVITQCSDNVMKIFSNYTMHTTPSSSNDNVLQW</sequence>
<reference evidence="2" key="1">
    <citation type="submission" date="2017-05" db="UniProtKB">
        <authorList>
            <consortium name="EnsemblMetazoa"/>
        </authorList>
    </citation>
    <scope>IDENTIFICATION</scope>
</reference>
<organism evidence="2">
    <name type="scientific">Amphimedon queenslandica</name>
    <name type="common">Sponge</name>
    <dbReference type="NCBI Taxonomy" id="400682"/>
    <lineage>
        <taxon>Eukaryota</taxon>
        <taxon>Metazoa</taxon>
        <taxon>Porifera</taxon>
        <taxon>Demospongiae</taxon>
        <taxon>Heteroscleromorpha</taxon>
        <taxon>Haplosclerida</taxon>
        <taxon>Niphatidae</taxon>
        <taxon>Amphimedon</taxon>
    </lineage>
</organism>
<feature type="region of interest" description="Disordered" evidence="1">
    <location>
        <begin position="1"/>
        <end position="34"/>
    </location>
</feature>
<feature type="compositionally biased region" description="Basic and acidic residues" evidence="1">
    <location>
        <begin position="14"/>
        <end position="34"/>
    </location>
</feature>
<protein>
    <submittedName>
        <fullName evidence="2">Uncharacterized protein</fullName>
    </submittedName>
</protein>
<evidence type="ECO:0000256" key="1">
    <source>
        <dbReference type="SAM" id="MobiDB-lite"/>
    </source>
</evidence>
<name>A0A1X7VS30_AMPQE</name>
<proteinExistence type="predicted"/>
<dbReference type="AlphaFoldDB" id="A0A1X7VS30"/>
<evidence type="ECO:0000313" key="2">
    <source>
        <dbReference type="EnsemblMetazoa" id="Aqu2.1.42620_001"/>
    </source>
</evidence>
<dbReference type="EnsemblMetazoa" id="Aqu2.1.42620_001">
    <property type="protein sequence ID" value="Aqu2.1.42620_001"/>
    <property type="gene ID" value="Aqu2.1.42620"/>
</dbReference>
<dbReference type="InParanoid" id="A0A1X7VS30"/>